<reference evidence="1" key="1">
    <citation type="submission" date="2020-08" db="EMBL/GenBank/DDBJ databases">
        <title>Multicomponent nature underlies the extraordinary mechanical properties of spider dragline silk.</title>
        <authorList>
            <person name="Kono N."/>
            <person name="Nakamura H."/>
            <person name="Mori M."/>
            <person name="Yoshida Y."/>
            <person name="Ohtoshi R."/>
            <person name="Malay A.D."/>
            <person name="Moran D.A.P."/>
            <person name="Tomita M."/>
            <person name="Numata K."/>
            <person name="Arakawa K."/>
        </authorList>
    </citation>
    <scope>NUCLEOTIDE SEQUENCE</scope>
</reference>
<proteinExistence type="predicted"/>
<comment type="caution">
    <text evidence="1">The sequence shown here is derived from an EMBL/GenBank/DDBJ whole genome shotgun (WGS) entry which is preliminary data.</text>
</comment>
<sequence length="91" mass="10015">MFQPTTTSGNVDGFANSSVLQTPLTPLRGERYSRKYRLPLLIAVVFHTLAALDALTAHCLTRSRMCVGHSDTHSILYGQKGVPVTERPLEC</sequence>
<keyword evidence="2" id="KW-1185">Reference proteome</keyword>
<gene>
    <name evidence="1" type="ORF">TNIN_330661</name>
</gene>
<evidence type="ECO:0000313" key="2">
    <source>
        <dbReference type="Proteomes" id="UP000886998"/>
    </source>
</evidence>
<evidence type="ECO:0000313" key="1">
    <source>
        <dbReference type="EMBL" id="GFY72217.1"/>
    </source>
</evidence>
<organism evidence="1 2">
    <name type="scientific">Trichonephila inaurata madagascariensis</name>
    <dbReference type="NCBI Taxonomy" id="2747483"/>
    <lineage>
        <taxon>Eukaryota</taxon>
        <taxon>Metazoa</taxon>
        <taxon>Ecdysozoa</taxon>
        <taxon>Arthropoda</taxon>
        <taxon>Chelicerata</taxon>
        <taxon>Arachnida</taxon>
        <taxon>Araneae</taxon>
        <taxon>Araneomorphae</taxon>
        <taxon>Entelegynae</taxon>
        <taxon>Araneoidea</taxon>
        <taxon>Nephilidae</taxon>
        <taxon>Trichonephila</taxon>
        <taxon>Trichonephila inaurata</taxon>
    </lineage>
</organism>
<dbReference type="Proteomes" id="UP000886998">
    <property type="component" value="Unassembled WGS sequence"/>
</dbReference>
<name>A0A8X7CQ50_9ARAC</name>
<accession>A0A8X7CQ50</accession>
<protein>
    <submittedName>
        <fullName evidence="1">Uncharacterized protein</fullName>
    </submittedName>
</protein>
<dbReference type="EMBL" id="BMAV01019291">
    <property type="protein sequence ID" value="GFY72217.1"/>
    <property type="molecule type" value="Genomic_DNA"/>
</dbReference>
<dbReference type="AlphaFoldDB" id="A0A8X7CQ50"/>